<evidence type="ECO:0000313" key="1">
    <source>
        <dbReference type="EMBL" id="WCT12613.1"/>
    </source>
</evidence>
<name>A0ABY7T8P0_9SPHI</name>
<proteinExistence type="predicted"/>
<evidence type="ECO:0000313" key="2">
    <source>
        <dbReference type="Proteomes" id="UP001216139"/>
    </source>
</evidence>
<gene>
    <name evidence="1" type="ORF">PQO05_01545</name>
</gene>
<dbReference type="Proteomes" id="UP001216139">
    <property type="component" value="Chromosome"/>
</dbReference>
<keyword evidence="2" id="KW-1185">Reference proteome</keyword>
<dbReference type="EMBL" id="CP117167">
    <property type="protein sequence ID" value="WCT12613.1"/>
    <property type="molecule type" value="Genomic_DNA"/>
</dbReference>
<protein>
    <submittedName>
        <fullName evidence="1">Uncharacterized protein</fullName>
    </submittedName>
</protein>
<reference evidence="1 2" key="1">
    <citation type="submission" date="2023-02" db="EMBL/GenBank/DDBJ databases">
        <title>Genome sequence of Mucilaginibacter jinjuensis strain KACC 16571.</title>
        <authorList>
            <person name="Kim S."/>
            <person name="Heo J."/>
            <person name="Kwon S.-W."/>
        </authorList>
    </citation>
    <scope>NUCLEOTIDE SEQUENCE [LARGE SCALE GENOMIC DNA]</scope>
    <source>
        <strain evidence="1 2">KACC 16571</strain>
    </source>
</reference>
<sequence>MKHCIAALFIILIFEGCTKTQSHQNQITKIELSRTGGESDDGAIISIDSNLICNYYGRLDNSKSEHYYSGKITAAFWDTLNKRVEQTKFKSASLNSNSHVSDSEEFELIIHSKTGKNRFLRIWGRESDPVLEFMIWLNGAYKKAKLTKAADSIKFEAVIRNPPMPKLDHVLFLPPKP</sequence>
<accession>A0ABY7T8P0</accession>
<dbReference type="RefSeq" id="WP_273630876.1">
    <property type="nucleotide sequence ID" value="NZ_CP117167.1"/>
</dbReference>
<organism evidence="1 2">
    <name type="scientific">Mucilaginibacter jinjuensis</name>
    <dbReference type="NCBI Taxonomy" id="1176721"/>
    <lineage>
        <taxon>Bacteria</taxon>
        <taxon>Pseudomonadati</taxon>
        <taxon>Bacteroidota</taxon>
        <taxon>Sphingobacteriia</taxon>
        <taxon>Sphingobacteriales</taxon>
        <taxon>Sphingobacteriaceae</taxon>
        <taxon>Mucilaginibacter</taxon>
    </lineage>
</organism>